<evidence type="ECO:0000256" key="2">
    <source>
        <dbReference type="ARBA" id="ARBA00022692"/>
    </source>
</evidence>
<dbReference type="PANTHER" id="PTHR10846">
    <property type="entry name" value="SODIUM/POTASSIUM/CALCIUM EXCHANGER"/>
    <property type="match status" value="1"/>
</dbReference>
<gene>
    <name evidence="7" type="ORF">GGQ57_002292</name>
</gene>
<dbReference type="RefSeq" id="WP_183670783.1">
    <property type="nucleotide sequence ID" value="NZ_BMPB01000013.1"/>
</dbReference>
<comment type="caution">
    <text evidence="7">The sequence shown here is derived from an EMBL/GenBank/DDBJ whole genome shotgun (WGS) entry which is preliminary data.</text>
</comment>
<evidence type="ECO:0000256" key="1">
    <source>
        <dbReference type="ARBA" id="ARBA00004141"/>
    </source>
</evidence>
<dbReference type="EMBL" id="JACHOC010000004">
    <property type="protein sequence ID" value="MBB4622392.1"/>
    <property type="molecule type" value="Genomic_DNA"/>
</dbReference>
<feature type="transmembrane region" description="Helical" evidence="5">
    <location>
        <begin position="205"/>
        <end position="229"/>
    </location>
</feature>
<feature type="transmembrane region" description="Helical" evidence="5">
    <location>
        <begin position="103"/>
        <end position="120"/>
    </location>
</feature>
<feature type="transmembrane region" description="Helical" evidence="5">
    <location>
        <begin position="126"/>
        <end position="146"/>
    </location>
</feature>
<protein>
    <submittedName>
        <fullName evidence="7">Cation:H+ antiporter</fullName>
    </submittedName>
</protein>
<feature type="transmembrane region" description="Helical" evidence="5">
    <location>
        <begin position="68"/>
        <end position="91"/>
    </location>
</feature>
<sequence length="315" mass="33641">MITSVTLLILSLFALYIGAGWLVKGSTELALKARISNLVIGLTIVAFGTSAPELVVSLNASLSGQGDIAVGNIIGSNIFNIAVILGISAAIHPLQAKRQLTRLDIPILIAATVVFTLLFWNGTLNRLEGCLFLVGIILYTVFSLYYSRKHEKKIEEQAGELEKQPEPWHKDLLYIAGGLVILIFASNLLVDNAVSIAQELGVSEAVIGLTIVAAGTSLPELATSVVSALKKNPDIAIGNIVGSNLFNILAIAGTSSVVNPIVAKNVNYIDLLVMLGLSLLLLPLAKSGQKISRTEGWALIVMYLCYLAWLLRDLI</sequence>
<feature type="transmembrane region" description="Helical" evidence="5">
    <location>
        <begin position="241"/>
        <end position="262"/>
    </location>
</feature>
<evidence type="ECO:0000313" key="7">
    <source>
        <dbReference type="EMBL" id="MBB4622392.1"/>
    </source>
</evidence>
<dbReference type="InterPro" id="IPR044880">
    <property type="entry name" value="NCX_ion-bd_dom_sf"/>
</dbReference>
<organism evidence="7 8">
    <name type="scientific">Parabacteroides faecis</name>
    <dbReference type="NCBI Taxonomy" id="1217282"/>
    <lineage>
        <taxon>Bacteria</taxon>
        <taxon>Pseudomonadati</taxon>
        <taxon>Bacteroidota</taxon>
        <taxon>Bacteroidia</taxon>
        <taxon>Bacteroidales</taxon>
        <taxon>Tannerellaceae</taxon>
        <taxon>Parabacteroides</taxon>
    </lineage>
</organism>
<dbReference type="Proteomes" id="UP000533637">
    <property type="component" value="Unassembled WGS sequence"/>
</dbReference>
<comment type="subcellular location">
    <subcellularLocation>
        <location evidence="1">Membrane</location>
        <topology evidence="1">Multi-pass membrane protein</topology>
    </subcellularLocation>
</comment>
<feature type="domain" description="Sodium/calcium exchanger membrane region" evidence="6">
    <location>
        <begin position="4"/>
        <end position="144"/>
    </location>
</feature>
<evidence type="ECO:0000256" key="3">
    <source>
        <dbReference type="ARBA" id="ARBA00022989"/>
    </source>
</evidence>
<feature type="transmembrane region" description="Helical" evidence="5">
    <location>
        <begin position="35"/>
        <end position="56"/>
    </location>
</feature>
<feature type="transmembrane region" description="Helical" evidence="5">
    <location>
        <begin position="296"/>
        <end position="312"/>
    </location>
</feature>
<evidence type="ECO:0000256" key="5">
    <source>
        <dbReference type="SAM" id="Phobius"/>
    </source>
</evidence>
<dbReference type="Pfam" id="PF01699">
    <property type="entry name" value="Na_Ca_ex"/>
    <property type="match status" value="2"/>
</dbReference>
<dbReference type="InterPro" id="IPR004481">
    <property type="entry name" value="K/Na/Ca-exchanger"/>
</dbReference>
<dbReference type="NCBIfam" id="TIGR00367">
    <property type="entry name" value="calcium/sodium antiporter"/>
    <property type="match status" value="1"/>
</dbReference>
<evidence type="ECO:0000256" key="4">
    <source>
        <dbReference type="ARBA" id="ARBA00023136"/>
    </source>
</evidence>
<reference evidence="7 8" key="1">
    <citation type="submission" date="2020-08" db="EMBL/GenBank/DDBJ databases">
        <title>Genomic Encyclopedia of Type Strains, Phase IV (KMG-IV): sequencing the most valuable type-strain genomes for metagenomic binning, comparative biology and taxonomic classification.</title>
        <authorList>
            <person name="Goeker M."/>
        </authorList>
    </citation>
    <scope>NUCLEOTIDE SEQUENCE [LARGE SCALE GENOMIC DNA]</scope>
    <source>
        <strain evidence="7 8">DSM 102983</strain>
    </source>
</reference>
<name>A0ABR6KNB3_9BACT</name>
<keyword evidence="2 5" id="KW-0812">Transmembrane</keyword>
<feature type="transmembrane region" description="Helical" evidence="5">
    <location>
        <begin position="6"/>
        <end position="23"/>
    </location>
</feature>
<accession>A0ABR6KNB3</accession>
<keyword evidence="4 5" id="KW-0472">Membrane</keyword>
<proteinExistence type="predicted"/>
<keyword evidence="8" id="KW-1185">Reference proteome</keyword>
<feature type="transmembrane region" description="Helical" evidence="5">
    <location>
        <begin position="172"/>
        <end position="190"/>
    </location>
</feature>
<dbReference type="InterPro" id="IPR004837">
    <property type="entry name" value="NaCa_Exmemb"/>
</dbReference>
<evidence type="ECO:0000313" key="8">
    <source>
        <dbReference type="Proteomes" id="UP000533637"/>
    </source>
</evidence>
<feature type="domain" description="Sodium/calcium exchanger membrane region" evidence="6">
    <location>
        <begin position="172"/>
        <end position="311"/>
    </location>
</feature>
<feature type="transmembrane region" description="Helical" evidence="5">
    <location>
        <begin position="268"/>
        <end position="284"/>
    </location>
</feature>
<dbReference type="Gene3D" id="1.20.1420.30">
    <property type="entry name" value="NCX, central ion-binding region"/>
    <property type="match status" value="1"/>
</dbReference>
<dbReference type="PANTHER" id="PTHR10846:SF8">
    <property type="entry name" value="INNER MEMBRANE PROTEIN YRBG"/>
    <property type="match status" value="1"/>
</dbReference>
<keyword evidence="3 5" id="KW-1133">Transmembrane helix</keyword>
<evidence type="ECO:0000259" key="6">
    <source>
        <dbReference type="Pfam" id="PF01699"/>
    </source>
</evidence>